<dbReference type="PROSITE" id="PS00116">
    <property type="entry name" value="DNA_POLYMERASE_B"/>
    <property type="match status" value="1"/>
</dbReference>
<evidence type="ECO:0000313" key="14">
    <source>
        <dbReference type="EMBL" id="AAF16520.1"/>
    </source>
</evidence>
<evidence type="ECO:0000256" key="8">
    <source>
        <dbReference type="ARBA" id="ARBA00023109"/>
    </source>
</evidence>
<comment type="catalytic activity">
    <reaction evidence="10 11">
        <text>DNA(n) + a 2'-deoxyribonucleoside 5'-triphosphate = DNA(n+1) + diphosphate</text>
        <dbReference type="Rhea" id="RHEA:22508"/>
        <dbReference type="Rhea" id="RHEA-COMP:17339"/>
        <dbReference type="Rhea" id="RHEA-COMP:17340"/>
        <dbReference type="ChEBI" id="CHEBI:33019"/>
        <dbReference type="ChEBI" id="CHEBI:61560"/>
        <dbReference type="ChEBI" id="CHEBI:173112"/>
        <dbReference type="EC" id="2.7.7.7"/>
    </reaction>
</comment>
<dbReference type="Pfam" id="PF03104">
    <property type="entry name" value="DNA_pol_B_exo1"/>
    <property type="match status" value="1"/>
</dbReference>
<dbReference type="SUPFAM" id="SSF56672">
    <property type="entry name" value="DNA/RNA polymerases"/>
    <property type="match status" value="1"/>
</dbReference>
<evidence type="ECO:0000256" key="3">
    <source>
        <dbReference type="ARBA" id="ARBA00022562"/>
    </source>
</evidence>
<dbReference type="Gene3D" id="3.30.420.10">
    <property type="entry name" value="Ribonuclease H-like superfamily/Ribonuclease H"/>
    <property type="match status" value="1"/>
</dbReference>
<evidence type="ECO:0000256" key="9">
    <source>
        <dbReference type="ARBA" id="ARBA00023125"/>
    </source>
</evidence>
<dbReference type="Gene3D" id="1.10.132.60">
    <property type="entry name" value="DNA polymerase family B, C-terminal domain"/>
    <property type="match status" value="1"/>
</dbReference>
<feature type="domain" description="DNA-directed DNA polymerase family B multifunctional" evidence="12">
    <location>
        <begin position="511"/>
        <end position="978"/>
    </location>
</feature>
<dbReference type="GO" id="GO:0039686">
    <property type="term" value="P:bidirectional double-stranded viral DNA replication"/>
    <property type="evidence" value="ECO:0007669"/>
    <property type="project" value="UniProtKB-ARBA"/>
</dbReference>
<reference evidence="14 15" key="2">
    <citation type="journal article" date="1999" name="J. Gen. Virol.">
        <title>Characterization of the DNA polymerase loci of the novel porcine lymphotropic herpesviruses 1 and 2 in domestic and feral pigs.</title>
        <authorList>
            <person name="Ulrich S."/>
            <person name="Goltz M."/>
            <person name="Ehlers B."/>
        </authorList>
    </citation>
    <scope>NUCLEOTIDE SEQUENCE [LARGE SCALE GENOMIC DNA]</scope>
    <source>
        <strain evidence="14">Sample #56</strain>
    </source>
</reference>
<keyword evidence="15" id="KW-1185">Reference proteome</keyword>
<dbReference type="PANTHER" id="PTHR10322">
    <property type="entry name" value="DNA POLYMERASE CATALYTIC SUBUNIT"/>
    <property type="match status" value="1"/>
</dbReference>
<evidence type="ECO:0000256" key="5">
    <source>
        <dbReference type="ARBA" id="ARBA00022695"/>
    </source>
</evidence>
<keyword evidence="3" id="KW-1048">Host nucleus</keyword>
<dbReference type="GO" id="GO:0042025">
    <property type="term" value="C:host cell nucleus"/>
    <property type="evidence" value="ECO:0007669"/>
    <property type="project" value="UniProtKB-SubCell"/>
</dbReference>
<name>Q9Q6Z8_9GAMA</name>
<reference evidence="14 15" key="3">
    <citation type="journal article" date="2002" name="Virology">
        <title>Sequence analysis of the genome of porcine lymphotropic herpesvirus 1 and gene expression during posttransplant lymphoproliferative disease of pigs.</title>
        <authorList>
            <person name="Goltz M."/>
            <person name="Ericsson T."/>
            <person name="Patience C."/>
            <person name="Huang C.A."/>
            <person name="Noack S."/>
            <person name="Sachs D.H."/>
            <person name="Ehlers B."/>
        </authorList>
    </citation>
    <scope>NUCLEOTIDE SEQUENCE [LARGE SCALE GENOMIC DNA]</scope>
    <source>
        <strain evidence="14">Sample #56</strain>
    </source>
</reference>
<reference evidence="14 15" key="1">
    <citation type="journal article" date="1999" name="J. Gen. Virol.">
        <title>Detection of two novel porcine herpesviruses with high similarity to gammaherpesviruses.</title>
        <authorList>
            <person name="Ehlers B."/>
            <person name="Ulrich S."/>
            <person name="Goltz M."/>
        </authorList>
    </citation>
    <scope>NUCLEOTIDE SEQUENCE [LARGE SCALE GENOMIC DNA]</scope>
    <source>
        <strain evidence="14">Sample #56</strain>
    </source>
</reference>
<evidence type="ECO:0000259" key="13">
    <source>
        <dbReference type="Pfam" id="PF03104"/>
    </source>
</evidence>
<evidence type="ECO:0000313" key="15">
    <source>
        <dbReference type="Proteomes" id="UP000243075"/>
    </source>
</evidence>
<reference evidence="14 15" key="4">
    <citation type="journal article" date="2007" name="J. Virol.">
        <title>Identification of novel rodent herpesviruses, including the first gammaherpesvirus of Mus musculus.</title>
        <authorList>
            <person name="Ehlers B."/>
            <person name="Kuchler J."/>
            <person name="Yasmum N."/>
            <person name="Dural G."/>
            <person name="Voigt S."/>
            <person name="Schmidt-Chanasit J."/>
            <person name="Jakel T."/>
            <person name="Matuschka F.R."/>
            <person name="Richter D."/>
            <person name="Essbauer S."/>
            <person name="Hughes D.J."/>
            <person name="Summers C."/>
            <person name="Bennett M."/>
            <person name="Stewart J.P."/>
            <person name="Ulrich R.G."/>
        </authorList>
    </citation>
    <scope>NUCLEOTIDE SEQUENCE [LARGE SCALE GENOMIC DNA]</scope>
    <source>
        <strain evidence="14">Sample #56</strain>
    </source>
</reference>
<protein>
    <recommendedName>
        <fullName evidence="11">DNA polymerase</fullName>
        <ecNumber evidence="11">2.7.7.7</ecNumber>
    </recommendedName>
</protein>
<dbReference type="PANTHER" id="PTHR10322:SF23">
    <property type="entry name" value="DNA POLYMERASE DELTA CATALYTIC SUBUNIT"/>
    <property type="match status" value="1"/>
</dbReference>
<dbReference type="InterPro" id="IPR042087">
    <property type="entry name" value="DNA_pol_B_thumb"/>
</dbReference>
<evidence type="ECO:0000256" key="1">
    <source>
        <dbReference type="ARBA" id="ARBA00004147"/>
    </source>
</evidence>
<dbReference type="GO" id="GO:0006261">
    <property type="term" value="P:DNA-templated DNA replication"/>
    <property type="evidence" value="ECO:0007669"/>
    <property type="project" value="TreeGrafter"/>
</dbReference>
<comment type="similarity">
    <text evidence="2 11">Belongs to the DNA polymerase type-B family.</text>
</comment>
<proteinExistence type="inferred from homology"/>
<evidence type="ECO:0000256" key="2">
    <source>
        <dbReference type="ARBA" id="ARBA00005755"/>
    </source>
</evidence>
<evidence type="ECO:0000259" key="12">
    <source>
        <dbReference type="Pfam" id="PF00136"/>
    </source>
</evidence>
<accession>Q9WG07</accession>
<dbReference type="SMART" id="SM00486">
    <property type="entry name" value="POLBc"/>
    <property type="match status" value="1"/>
</dbReference>
<dbReference type="InterPro" id="IPR036397">
    <property type="entry name" value="RNaseH_sf"/>
</dbReference>
<dbReference type="InterPro" id="IPR012337">
    <property type="entry name" value="RNaseH-like_sf"/>
</dbReference>
<dbReference type="FunFam" id="3.30.420.10:FF:000004">
    <property type="entry name" value="DNA polymerase"/>
    <property type="match status" value="1"/>
</dbReference>
<dbReference type="GeneID" id="37616160"/>
<dbReference type="InterPro" id="IPR006172">
    <property type="entry name" value="DNA-dir_DNA_pol_B"/>
</dbReference>
<dbReference type="InterPro" id="IPR017964">
    <property type="entry name" value="DNA-dir_DNA_pol_B_CS"/>
</dbReference>
<evidence type="ECO:0000256" key="11">
    <source>
        <dbReference type="RuleBase" id="RU000442"/>
    </source>
</evidence>
<evidence type="ECO:0000256" key="10">
    <source>
        <dbReference type="ARBA" id="ARBA00049244"/>
    </source>
</evidence>
<dbReference type="InterPro" id="IPR006133">
    <property type="entry name" value="DNA-dir_DNA_pol_B_exonuc"/>
</dbReference>
<dbReference type="OrthoDB" id="165at10239"/>
<dbReference type="SUPFAM" id="SSF53098">
    <property type="entry name" value="Ribonuclease H-like"/>
    <property type="match status" value="1"/>
</dbReference>
<dbReference type="Pfam" id="PF00136">
    <property type="entry name" value="DNA_pol_B"/>
    <property type="match status" value="1"/>
</dbReference>
<dbReference type="EMBL" id="AF478169">
    <property type="protein sequence ID" value="AAF16520.1"/>
    <property type="molecule type" value="Genomic_DNA"/>
</dbReference>
<evidence type="ECO:0000256" key="7">
    <source>
        <dbReference type="ARBA" id="ARBA00022932"/>
    </source>
</evidence>
<accession>Q9Q6Z8</accession>
<dbReference type="PRINTS" id="PR00106">
    <property type="entry name" value="DNAPOLB"/>
</dbReference>
<dbReference type="GO" id="GO:0003677">
    <property type="term" value="F:DNA binding"/>
    <property type="evidence" value="ECO:0007669"/>
    <property type="project" value="UniProtKB-KW"/>
</dbReference>
<evidence type="ECO:0000256" key="6">
    <source>
        <dbReference type="ARBA" id="ARBA00022705"/>
    </source>
</evidence>
<comment type="subcellular location">
    <subcellularLocation>
        <location evidence="1">Host nucleus</location>
    </subcellularLocation>
</comment>
<sequence>MSFFNPYLKRGNGQQRLEKKHLNFTRLIPKFFKDGGGENGVYSISTNISPTYFMGDLEYKVFPTTKTSMWNQAQKTAYTDFLSGELCFHVYDIIETVYDKDRCDEVPFYLQTDIIPCGIVLKLFGRTSDDRSVCVNVFGQNVYFYAYSEADSYNIHHIIQQTMYENSSRQCNFTVVKTKRKFLDTFDTAEHEVYKITLSSYHMMSILSNKLRQCGYLIFEANVDVVSRFITDNDFCTFAWYSCKNAMPRLGQFRDSYTSLEFDCKVSDLSIHRDKNYWPHYKIMAFDIECLGEQGFPNASRDGDMIIQISCIIWTLGQDDDYDKILLSLGTCSPITNTTIYEFPSELDMLYAFCTMIRDYDVEIITGYNISNFDFPYILDRANMVYNINPDAYTRTKSGAIFQVHKPKEGNFLRSNTKVKLSGLVVIDMYMVCKDKLSLSNYKLNTVAKECIGEKKEDMSYKEIPALFKGNANDRARLGLYCIQDSVLVMDLLKFFMTHIEISEIAKIANIPMRRVITDGQQIRVFSCLLASAKNRGYILPMPQNGNFQGYQGATVITPLSGFYNTPVLVVDFASLYPSIIQAHNLCYSTLIHHEDLHKYPQLKEEDYETFLISSGPVHFVKKHISESLLSNLLTTWLAKRKMIRKELAACADPKLRTILDKQQLAIKVTCNAVYGFTGVASGMLPCLKIAETITMQGRAMLEKTKVFVENLSHEDLHSICKVGFMPQSPNSIDKPFKVIYGDTDSLFINCPRYNMDQIVAFGDELAQHITERLFVSPIKLESEKVFGCLLLLTKKRYIGILSSGKILMKGVDLVRKTACTYVQETCKAVLHLVLNDNTVKEAANLLSKRKISRCFEEGLPEGFMKIIDILNAAYKDLSANRVPIQTLIYSTELNKDFSCYKSYNLPHLAVYKKIILRNEEPPQVHDRISYVFINGKGSLISEMAEDPAFVEANNIPIASDLYFDKIVHGVANILQCLFENNTAATVNLLYNFVTTRWNPYQQI</sequence>
<dbReference type="GO" id="GO:0000166">
    <property type="term" value="F:nucleotide binding"/>
    <property type="evidence" value="ECO:0007669"/>
    <property type="project" value="InterPro"/>
</dbReference>
<dbReference type="Gene3D" id="1.10.287.690">
    <property type="entry name" value="Helix hairpin bin"/>
    <property type="match status" value="1"/>
</dbReference>
<dbReference type="InterPro" id="IPR006134">
    <property type="entry name" value="DNA-dir_DNA_pol_B_multi_dom"/>
</dbReference>
<dbReference type="InterPro" id="IPR043502">
    <property type="entry name" value="DNA/RNA_pol_sf"/>
</dbReference>
<dbReference type="Gene3D" id="3.90.1600.10">
    <property type="entry name" value="Palm domain of DNA polymerase"/>
    <property type="match status" value="1"/>
</dbReference>
<evidence type="ECO:0000256" key="4">
    <source>
        <dbReference type="ARBA" id="ARBA00022679"/>
    </source>
</evidence>
<dbReference type="EC" id="2.7.7.7" evidence="11"/>
<dbReference type="KEGG" id="vg:37616160"/>
<keyword evidence="8" id="KW-1194">Viral DNA replication</keyword>
<keyword evidence="4 11" id="KW-0808">Transferase</keyword>
<dbReference type="RefSeq" id="YP_009505339.1">
    <property type="nucleotide sequence ID" value="NC_038264.1"/>
</dbReference>
<dbReference type="InterPro" id="IPR023211">
    <property type="entry name" value="DNA_pol_palm_dom_sf"/>
</dbReference>
<dbReference type="InterPro" id="IPR050240">
    <property type="entry name" value="DNA_pol_type-B"/>
</dbReference>
<keyword evidence="6 11" id="KW-0235">DNA replication</keyword>
<feature type="domain" description="DNA-directed DNA polymerase family B exonuclease" evidence="13">
    <location>
        <begin position="218"/>
        <end position="447"/>
    </location>
</feature>
<dbReference type="GO" id="GO:0003887">
    <property type="term" value="F:DNA-directed DNA polymerase activity"/>
    <property type="evidence" value="ECO:0007669"/>
    <property type="project" value="UniProtKB-KW"/>
</dbReference>
<dbReference type="Proteomes" id="UP000243075">
    <property type="component" value="Segment"/>
</dbReference>
<dbReference type="Gene3D" id="3.30.342.10">
    <property type="entry name" value="DNA Polymerase, chain B, domain 1"/>
    <property type="match status" value="1"/>
</dbReference>
<keyword evidence="7 11" id="KW-0239">DNA-directed DNA polymerase</keyword>
<keyword evidence="9 11" id="KW-0238">DNA-binding</keyword>
<keyword evidence="5 11" id="KW-0548">Nucleotidyltransferase</keyword>
<organism evidence="14 15">
    <name type="scientific">Suid gammaherpesvirus 3</name>
    <dbReference type="NCBI Taxonomy" id="1960249"/>
    <lineage>
        <taxon>Viruses</taxon>
        <taxon>Duplodnaviria</taxon>
        <taxon>Heunggongvirae</taxon>
        <taxon>Peploviricota</taxon>
        <taxon>Herviviricetes</taxon>
        <taxon>Herpesvirales</taxon>
        <taxon>Orthoherpesviridae</taxon>
        <taxon>Gammaherpesvirinae</taxon>
        <taxon>Macavirus</taxon>
        <taxon>Macavirus suidgamma3</taxon>
    </lineage>
</organism>